<dbReference type="Proteomes" id="UP001237642">
    <property type="component" value="Unassembled WGS sequence"/>
</dbReference>
<accession>A0AAD8N3I5</accession>
<evidence type="ECO:0000256" key="4">
    <source>
        <dbReference type="ARBA" id="ARBA00008905"/>
    </source>
</evidence>
<proteinExistence type="inferred from homology"/>
<evidence type="ECO:0000256" key="2">
    <source>
        <dbReference type="ARBA" id="ARBA00004115"/>
    </source>
</evidence>
<evidence type="ECO:0000313" key="12">
    <source>
        <dbReference type="EMBL" id="KAK1393483.1"/>
    </source>
</evidence>
<gene>
    <name evidence="12" type="ORF">POM88_012539</name>
</gene>
<evidence type="ECO:0000256" key="8">
    <source>
        <dbReference type="ARBA" id="ARBA00022989"/>
    </source>
</evidence>
<name>A0AAD8N3I5_9APIA</name>
<comment type="similarity">
    <text evidence="4 10">Belongs to the OST1 family.</text>
</comment>
<comment type="subcellular location">
    <subcellularLocation>
        <location evidence="2 10">Endoplasmic reticulum membrane</location>
        <topology evidence="2 10">Single-pass type I membrane protein</topology>
    </subcellularLocation>
</comment>
<keyword evidence="9 10" id="KW-0472">Membrane</keyword>
<evidence type="ECO:0000256" key="3">
    <source>
        <dbReference type="ARBA" id="ARBA00004922"/>
    </source>
</evidence>
<reference evidence="12" key="1">
    <citation type="submission" date="2023-02" db="EMBL/GenBank/DDBJ databases">
        <title>Genome of toxic invasive species Heracleum sosnowskyi carries increased number of genes despite the absence of recent whole-genome duplications.</title>
        <authorList>
            <person name="Schelkunov M."/>
            <person name="Shtratnikova V."/>
            <person name="Makarenko M."/>
            <person name="Klepikova A."/>
            <person name="Omelchenko D."/>
            <person name="Novikova G."/>
            <person name="Obukhova E."/>
            <person name="Bogdanov V."/>
            <person name="Penin A."/>
            <person name="Logacheva M."/>
        </authorList>
    </citation>
    <scope>NUCLEOTIDE SEQUENCE</scope>
    <source>
        <strain evidence="12">Hsosn_3</strain>
        <tissue evidence="12">Leaf</tissue>
    </source>
</reference>
<dbReference type="EMBL" id="JAUIZM010000003">
    <property type="protein sequence ID" value="KAK1393483.1"/>
    <property type="molecule type" value="Genomic_DNA"/>
</dbReference>
<reference evidence="12" key="2">
    <citation type="submission" date="2023-05" db="EMBL/GenBank/DDBJ databases">
        <authorList>
            <person name="Schelkunov M.I."/>
        </authorList>
    </citation>
    <scope>NUCLEOTIDE SEQUENCE</scope>
    <source>
        <strain evidence="12">Hsosn_3</strain>
        <tissue evidence="12">Leaf</tissue>
    </source>
</reference>
<comment type="pathway">
    <text evidence="3 10">Protein modification; protein glycosylation.</text>
</comment>
<evidence type="ECO:0000256" key="1">
    <source>
        <dbReference type="ARBA" id="ARBA00002791"/>
    </source>
</evidence>
<dbReference type="InterPro" id="IPR007676">
    <property type="entry name" value="Ribophorin_I"/>
</dbReference>
<dbReference type="Pfam" id="PF04597">
    <property type="entry name" value="Ribophorin_I"/>
    <property type="match status" value="1"/>
</dbReference>
<dbReference type="PANTHER" id="PTHR21049">
    <property type="entry name" value="RIBOPHORIN I"/>
    <property type="match status" value="1"/>
</dbReference>
<evidence type="ECO:0000256" key="6">
    <source>
        <dbReference type="ARBA" id="ARBA00022729"/>
    </source>
</evidence>
<keyword evidence="5 10" id="KW-0812">Transmembrane</keyword>
<dbReference type="GO" id="GO:0018279">
    <property type="term" value="P:protein N-linked glycosylation via asparagine"/>
    <property type="evidence" value="ECO:0007669"/>
    <property type="project" value="TreeGrafter"/>
</dbReference>
<organism evidence="12 13">
    <name type="scientific">Heracleum sosnowskyi</name>
    <dbReference type="NCBI Taxonomy" id="360622"/>
    <lineage>
        <taxon>Eukaryota</taxon>
        <taxon>Viridiplantae</taxon>
        <taxon>Streptophyta</taxon>
        <taxon>Embryophyta</taxon>
        <taxon>Tracheophyta</taxon>
        <taxon>Spermatophyta</taxon>
        <taxon>Magnoliopsida</taxon>
        <taxon>eudicotyledons</taxon>
        <taxon>Gunneridae</taxon>
        <taxon>Pentapetalae</taxon>
        <taxon>asterids</taxon>
        <taxon>campanulids</taxon>
        <taxon>Apiales</taxon>
        <taxon>Apiaceae</taxon>
        <taxon>Apioideae</taxon>
        <taxon>apioid superclade</taxon>
        <taxon>Tordylieae</taxon>
        <taxon>Tordyliinae</taxon>
        <taxon>Heracleum</taxon>
    </lineage>
</organism>
<sequence length="643" mass="71407">MKELITRANAKRNDQGGSCLYDIPPHDDDDDDDDEDGEDGGGKASGNAGNAGGSNSGNTGIQSQNEGNEETLSQKKKDAGATDEEESRILEALEASILRCAIDCINAEKDAVTKGTVDKETVQEDAVKEDTVDKGAVKEGSVKNEAKAAVKPKRLKAKAKAWFTRQKPEGKHKIYSNLKDVENAGVDSVSDVLVAFPDNQAKNMVMFVGTASQGKGKPKGTLSIETVHPEGMPRSLIWYSLSLPTELALQYSPIAIHFVNNHPFPVAQELVREIEISHWGNVQITEHYNIIHNGAQSIGKFSRLDYQARGRGAAAIRNLVAQLPSRAHSIYYRDAIGNISTSNISISSAPSVYTLLEIEPRYPLFGGWRTAFTIGYGLPLQDYLLQSDGKRLLNISFGCPMNEVIVEKLIVKVILPEGSKDISVSIPFPVRQTEETKFSHLDLLFQVYYEFSNFSLLREPLMLISGIFFLFITCIIYVHADLTISKSSPSYIAKLQWDEVQAVVQQVGNIIRQSLIIHNKLEGSLRELSRTGEIQTCKSIRKAVENSSKELSEELKPLLTFLQSSPQVSQILLKVEELVAKERDLQQKLMLKHLTMVESFERKSGRRDGESRTISIQRNISVLQKISMLEQEVDELLDFIDEI</sequence>
<dbReference type="GO" id="GO:0008250">
    <property type="term" value="C:oligosaccharyltransferase complex"/>
    <property type="evidence" value="ECO:0007669"/>
    <property type="project" value="UniProtKB-UniRule"/>
</dbReference>
<evidence type="ECO:0000256" key="7">
    <source>
        <dbReference type="ARBA" id="ARBA00022824"/>
    </source>
</evidence>
<evidence type="ECO:0000313" key="13">
    <source>
        <dbReference type="Proteomes" id="UP001237642"/>
    </source>
</evidence>
<comment type="subunit">
    <text evidence="10">Component of the oligosaccharyltransferase (OST) complex.</text>
</comment>
<keyword evidence="6" id="KW-0732">Signal</keyword>
<dbReference type="PANTHER" id="PTHR21049:SF0">
    <property type="entry name" value="DOLICHYL-DIPHOSPHOOLIGOSACCHARIDE--PROTEIN GLYCOSYLTRANSFERASE SUBUNIT 1"/>
    <property type="match status" value="1"/>
</dbReference>
<protein>
    <recommendedName>
        <fullName evidence="10">Dolichyl-diphosphooligosaccharide--protein glycosyltransferase subunit 1</fullName>
    </recommendedName>
</protein>
<evidence type="ECO:0000256" key="9">
    <source>
        <dbReference type="ARBA" id="ARBA00023136"/>
    </source>
</evidence>
<comment type="function">
    <text evidence="1 10">Subunit of the oligosaccharyl transferase (OST) complex that catalyzes the initial transfer of a defined glycan (Glc(3)Man(9)GlcNAc(2) in eukaryotes) from the lipid carrier dolichol-pyrophosphate to an asparagine residue within an Asn-X-Ser/Thr consensus motif in nascent polypeptide chains, the first step in protein N-glycosylation. N-glycosylation occurs cotranslationally and the complex associates with the Sec61 complex at the channel-forming translocon complex that mediates protein translocation across the endoplasmic reticulum (ER). All subunits are required for a maximal enzyme activity.</text>
</comment>
<feature type="compositionally biased region" description="Acidic residues" evidence="11">
    <location>
        <begin position="27"/>
        <end position="39"/>
    </location>
</feature>
<evidence type="ECO:0000256" key="11">
    <source>
        <dbReference type="SAM" id="MobiDB-lite"/>
    </source>
</evidence>
<keyword evidence="13" id="KW-1185">Reference proteome</keyword>
<feature type="region of interest" description="Disordered" evidence="11">
    <location>
        <begin position="1"/>
        <end position="84"/>
    </location>
</feature>
<feature type="transmembrane region" description="Helical" evidence="10">
    <location>
        <begin position="461"/>
        <end position="480"/>
    </location>
</feature>
<dbReference type="AlphaFoldDB" id="A0AAD8N3I5"/>
<evidence type="ECO:0000256" key="10">
    <source>
        <dbReference type="RuleBase" id="RU361143"/>
    </source>
</evidence>
<keyword evidence="7 10" id="KW-0256">Endoplasmic reticulum</keyword>
<evidence type="ECO:0000256" key="5">
    <source>
        <dbReference type="ARBA" id="ARBA00022692"/>
    </source>
</evidence>
<keyword evidence="8 10" id="KW-1133">Transmembrane helix</keyword>
<comment type="caution">
    <text evidence="12">The sequence shown here is derived from an EMBL/GenBank/DDBJ whole genome shotgun (WGS) entry which is preliminary data.</text>
</comment>